<name>A0AB39HRT8_9BACI</name>
<sequence>MSKSVYEIWLSTADNKERLRLPVLPSSVSLSIGNKNESVDISNLGEITIIQDPAPKTIQFSSFFPAHKTPLVEYNNFPKPWDAVHKLEKWQKDKKPLRIVVTKTKINIPVSIESFDYNETAGAVGDISYDLSLKEFKFISIRKIKVKVQKPKKPKPKRPNPKPKPRTHTVKRGDTLWDLARKYYGNSLEWRKIWNANKDMMVKRDKRNLKQPGHWIFPGQKLKIP</sequence>
<dbReference type="AlphaFoldDB" id="A0AB39HRT8"/>
<proteinExistence type="predicted"/>
<dbReference type="SMART" id="SM00257">
    <property type="entry name" value="LysM"/>
    <property type="match status" value="1"/>
</dbReference>
<dbReference type="InterPro" id="IPR036779">
    <property type="entry name" value="LysM_dom_sf"/>
</dbReference>
<dbReference type="Gene3D" id="3.10.350.10">
    <property type="entry name" value="LysM domain"/>
    <property type="match status" value="1"/>
</dbReference>
<dbReference type="InterPro" id="IPR052196">
    <property type="entry name" value="Bact_Kbp"/>
</dbReference>
<feature type="domain" description="LysM" evidence="2">
    <location>
        <begin position="166"/>
        <end position="224"/>
    </location>
</feature>
<dbReference type="PANTHER" id="PTHR34700:SF4">
    <property type="entry name" value="PHAGE-LIKE ELEMENT PBSX PROTEIN XKDP"/>
    <property type="match status" value="1"/>
</dbReference>
<dbReference type="PANTHER" id="PTHR34700">
    <property type="entry name" value="POTASSIUM BINDING PROTEIN KBP"/>
    <property type="match status" value="1"/>
</dbReference>
<feature type="region of interest" description="Disordered" evidence="1">
    <location>
        <begin position="148"/>
        <end position="171"/>
    </location>
</feature>
<dbReference type="CDD" id="cd00118">
    <property type="entry name" value="LysM"/>
    <property type="match status" value="1"/>
</dbReference>
<dbReference type="InterPro" id="IPR018392">
    <property type="entry name" value="LysM"/>
</dbReference>
<dbReference type="PROSITE" id="PS51782">
    <property type="entry name" value="LYSM"/>
    <property type="match status" value="1"/>
</dbReference>
<gene>
    <name evidence="3" type="ORF">AB4Y30_01540</name>
</gene>
<reference evidence="3" key="1">
    <citation type="submission" date="2024-07" db="EMBL/GenBank/DDBJ databases">
        <title>Halotolerant mesophilic bacterium Ornithinibacillus sp. 4-3, sp. nov., isolated from soil.</title>
        <authorList>
            <person name="Sidarenka A.V."/>
            <person name="Guliayeva D.E."/>
            <person name="Leanovich S.I."/>
            <person name="Hileuskaya K.S."/>
            <person name="Akhremchuk A.E."/>
            <person name="Sikolenko M.A."/>
            <person name="Valentovich L.N."/>
        </authorList>
    </citation>
    <scope>NUCLEOTIDE SEQUENCE</scope>
    <source>
        <strain evidence="3">4-3</strain>
    </source>
</reference>
<dbReference type="SUPFAM" id="SSF54106">
    <property type="entry name" value="LysM domain"/>
    <property type="match status" value="1"/>
</dbReference>
<evidence type="ECO:0000256" key="1">
    <source>
        <dbReference type="SAM" id="MobiDB-lite"/>
    </source>
</evidence>
<organism evidence="3">
    <name type="scientific">Ornithinibacillus sp. 4-3</name>
    <dbReference type="NCBI Taxonomy" id="3231488"/>
    <lineage>
        <taxon>Bacteria</taxon>
        <taxon>Bacillati</taxon>
        <taxon>Bacillota</taxon>
        <taxon>Bacilli</taxon>
        <taxon>Bacillales</taxon>
        <taxon>Bacillaceae</taxon>
        <taxon>Ornithinibacillus</taxon>
    </lineage>
</organism>
<dbReference type="EMBL" id="CP162599">
    <property type="protein sequence ID" value="XDK33083.1"/>
    <property type="molecule type" value="Genomic_DNA"/>
</dbReference>
<dbReference type="Pfam" id="PF01476">
    <property type="entry name" value="LysM"/>
    <property type="match status" value="1"/>
</dbReference>
<dbReference type="Pfam" id="PF21821">
    <property type="entry name" value="Dit_like"/>
    <property type="match status" value="1"/>
</dbReference>
<feature type="compositionally biased region" description="Basic residues" evidence="1">
    <location>
        <begin position="148"/>
        <end position="170"/>
    </location>
</feature>
<dbReference type="RefSeq" id="WP_368653770.1">
    <property type="nucleotide sequence ID" value="NZ_CP162599.1"/>
</dbReference>
<protein>
    <submittedName>
        <fullName evidence="3">LysM peptidoglycan-binding domain-containing protein</fullName>
    </submittedName>
</protein>
<evidence type="ECO:0000259" key="2">
    <source>
        <dbReference type="PROSITE" id="PS51782"/>
    </source>
</evidence>
<dbReference type="InterPro" id="IPR048494">
    <property type="entry name" value="Dit-like_N"/>
</dbReference>
<evidence type="ECO:0000313" key="3">
    <source>
        <dbReference type="EMBL" id="XDK33083.1"/>
    </source>
</evidence>
<accession>A0AB39HRT8</accession>